<dbReference type="AlphaFoldDB" id="A0A0S4LQ36"/>
<proteinExistence type="predicted"/>
<dbReference type="STRING" id="1742973.COMA2_70117"/>
<dbReference type="EMBL" id="CZPZ01000034">
    <property type="protein sequence ID" value="CUS39391.1"/>
    <property type="molecule type" value="Genomic_DNA"/>
</dbReference>
<dbReference type="Proteomes" id="UP000198736">
    <property type="component" value="Unassembled WGS sequence"/>
</dbReference>
<feature type="region of interest" description="Disordered" evidence="1">
    <location>
        <begin position="56"/>
        <end position="88"/>
    </location>
</feature>
<evidence type="ECO:0000313" key="3">
    <source>
        <dbReference type="Proteomes" id="UP000198736"/>
    </source>
</evidence>
<protein>
    <submittedName>
        <fullName evidence="2">Uncharacterized protein</fullName>
    </submittedName>
</protein>
<name>A0A0S4LQ36_9BACT</name>
<sequence>MRGRREVATNHIWLMLPFPRFHRHLPKWENEEIGGQYELEDTTVVYGGVQRRSGALSPGVRTSRCTGGAGSGDCGPSPLPVARGATAG</sequence>
<organism evidence="2 3">
    <name type="scientific">Candidatus Nitrospira nitrificans</name>
    <dbReference type="NCBI Taxonomy" id="1742973"/>
    <lineage>
        <taxon>Bacteria</taxon>
        <taxon>Pseudomonadati</taxon>
        <taxon>Nitrospirota</taxon>
        <taxon>Nitrospiria</taxon>
        <taxon>Nitrospirales</taxon>
        <taxon>Nitrospiraceae</taxon>
        <taxon>Nitrospira</taxon>
    </lineage>
</organism>
<evidence type="ECO:0000313" key="2">
    <source>
        <dbReference type="EMBL" id="CUS39391.1"/>
    </source>
</evidence>
<evidence type="ECO:0000256" key="1">
    <source>
        <dbReference type="SAM" id="MobiDB-lite"/>
    </source>
</evidence>
<reference evidence="3" key="1">
    <citation type="submission" date="2015-10" db="EMBL/GenBank/DDBJ databases">
        <authorList>
            <person name="Luecker S."/>
            <person name="Luecker S."/>
        </authorList>
    </citation>
    <scope>NUCLEOTIDE SEQUENCE [LARGE SCALE GENOMIC DNA]</scope>
</reference>
<accession>A0A0S4LQ36</accession>
<gene>
    <name evidence="2" type="ORF">COMA2_70117</name>
</gene>
<keyword evidence="3" id="KW-1185">Reference proteome</keyword>